<comment type="caution">
    <text evidence="4">The sequence shown here is derived from an EMBL/GenBank/DDBJ whole genome shotgun (WGS) entry which is preliminary data.</text>
</comment>
<evidence type="ECO:0000313" key="5">
    <source>
        <dbReference type="Proteomes" id="UP001589844"/>
    </source>
</evidence>
<feature type="region of interest" description="Disordered" evidence="1">
    <location>
        <begin position="318"/>
        <end position="350"/>
    </location>
</feature>
<dbReference type="EMBL" id="JBHLXJ010000015">
    <property type="protein sequence ID" value="MFC0351023.1"/>
    <property type="molecule type" value="Genomic_DNA"/>
</dbReference>
<feature type="transmembrane region" description="Helical" evidence="2">
    <location>
        <begin position="115"/>
        <end position="132"/>
    </location>
</feature>
<name>A0ABV6IHH9_9BURK</name>
<keyword evidence="5" id="KW-1185">Reference proteome</keyword>
<keyword evidence="2" id="KW-0812">Transmembrane</keyword>
<keyword evidence="2" id="KW-1133">Transmembrane helix</keyword>
<evidence type="ECO:0000313" key="4">
    <source>
        <dbReference type="EMBL" id="MFC0351023.1"/>
    </source>
</evidence>
<evidence type="ECO:0000256" key="1">
    <source>
        <dbReference type="SAM" id="MobiDB-lite"/>
    </source>
</evidence>
<feature type="transmembrane region" description="Helical" evidence="2">
    <location>
        <begin position="543"/>
        <end position="561"/>
    </location>
</feature>
<dbReference type="RefSeq" id="WP_390213578.1">
    <property type="nucleotide sequence ID" value="NZ_JBHLXJ010000015.1"/>
</dbReference>
<keyword evidence="2" id="KW-0472">Membrane</keyword>
<feature type="domain" description="DUF418" evidence="3">
    <location>
        <begin position="418"/>
        <end position="580"/>
    </location>
</feature>
<reference evidence="4 5" key="1">
    <citation type="submission" date="2024-09" db="EMBL/GenBank/DDBJ databases">
        <authorList>
            <person name="Sun Q."/>
            <person name="Mori K."/>
        </authorList>
    </citation>
    <scope>NUCLEOTIDE SEQUENCE [LARGE SCALE GENOMIC DNA]</scope>
    <source>
        <strain evidence="4 5">CCM 8677</strain>
    </source>
</reference>
<evidence type="ECO:0000259" key="3">
    <source>
        <dbReference type="Pfam" id="PF04235"/>
    </source>
</evidence>
<dbReference type="Pfam" id="PF04235">
    <property type="entry name" value="DUF418"/>
    <property type="match status" value="1"/>
</dbReference>
<feature type="transmembrane region" description="Helical" evidence="2">
    <location>
        <begin position="438"/>
        <end position="460"/>
    </location>
</feature>
<feature type="transmembrane region" description="Helical" evidence="2">
    <location>
        <begin position="138"/>
        <end position="155"/>
    </location>
</feature>
<organism evidence="4 5">
    <name type="scientific">Undibacterium danionis</name>
    <dbReference type="NCBI Taxonomy" id="1812100"/>
    <lineage>
        <taxon>Bacteria</taxon>
        <taxon>Pseudomonadati</taxon>
        <taxon>Pseudomonadota</taxon>
        <taxon>Betaproteobacteria</taxon>
        <taxon>Burkholderiales</taxon>
        <taxon>Oxalobacteraceae</taxon>
        <taxon>Undibacterium</taxon>
    </lineage>
</organism>
<evidence type="ECO:0000256" key="2">
    <source>
        <dbReference type="SAM" id="Phobius"/>
    </source>
</evidence>
<gene>
    <name evidence="4" type="ORF">ACFFJH_14490</name>
</gene>
<dbReference type="InterPro" id="IPR052529">
    <property type="entry name" value="Bact_Transport_Assoc"/>
</dbReference>
<proteinExistence type="predicted"/>
<feature type="transmembrane region" description="Helical" evidence="2">
    <location>
        <begin position="211"/>
        <end position="233"/>
    </location>
</feature>
<feature type="transmembrane region" description="Helical" evidence="2">
    <location>
        <begin position="398"/>
        <end position="418"/>
    </location>
</feature>
<dbReference type="PANTHER" id="PTHR30590:SF2">
    <property type="entry name" value="INNER MEMBRANE PROTEIN"/>
    <property type="match status" value="1"/>
</dbReference>
<dbReference type="PANTHER" id="PTHR30590">
    <property type="entry name" value="INNER MEMBRANE PROTEIN"/>
    <property type="match status" value="1"/>
</dbReference>
<feature type="transmembrane region" description="Helical" evidence="2">
    <location>
        <begin position="472"/>
        <end position="493"/>
    </location>
</feature>
<accession>A0ABV6IHH9</accession>
<feature type="transmembrane region" description="Helical" evidence="2">
    <location>
        <begin position="268"/>
        <end position="291"/>
    </location>
</feature>
<dbReference type="InterPro" id="IPR007349">
    <property type="entry name" value="DUF418"/>
</dbReference>
<feature type="transmembrane region" description="Helical" evidence="2">
    <location>
        <begin position="245"/>
        <end position="262"/>
    </location>
</feature>
<feature type="transmembrane region" description="Helical" evidence="2">
    <location>
        <begin position="513"/>
        <end position="531"/>
    </location>
</feature>
<sequence length="596" mass="66080">MEHTFDNKAGFPADAPSANFVPVAASERIQALDVVRGFALIGIFFMNIEYFNRSFLDFGTGIPPGVQGIDWLATYFVNYFVAGKFWTIFSLLFGMGFAVMLSRAEETDRPFIKPYIRRIIALAIFGFLHNVMLWYGDILLSYAFTAGGLLIVLFGRWKWILLSIAGLVGFCFIPGLSSFGTVVAGIAYMGLIGLFIRNEKQVTVFGKQIPLFSVLFLVAGILVSFTALACWLVPSMKEGRSPMTAMAVAFLSIAFLSAYFHQPVSARLWRAGVLIYCLPFLIGTVFGIIAYQQPIKSVFNSPEAVQLAAQKAKTKAEEELSKKAGNSEAKSASKVEAKKDDPKVVKTEDQKKIERDADSINNIQENKKKIAEDVEVLSHGSYLDTVKQRFNRLMDGPFNPAGMAFEAIALFLLGLWFVRAKIITKAAEHLPLFRQIAIFGLPIGWGLSVLASSIAVSHVSGVSGDGWQLSQMLLNLGNLPTCLAYLSIVVLMLHSNSVFSKIKALAPFGRMALTNYLMQSLVQASFFYGWGLGHFGLGRAQQLGFAVCVICLQVLFSHWWLARFRYGPLEWVWRVVTYWQIPAMRISQPAMQAQMG</sequence>
<protein>
    <submittedName>
        <fullName evidence="4">DUF418 domain-containing protein</fullName>
    </submittedName>
</protein>
<dbReference type="Proteomes" id="UP001589844">
    <property type="component" value="Unassembled WGS sequence"/>
</dbReference>
<feature type="compositionally biased region" description="Basic and acidic residues" evidence="1">
    <location>
        <begin position="331"/>
        <end position="350"/>
    </location>
</feature>